<evidence type="ECO:0000313" key="2">
    <source>
        <dbReference type="Proteomes" id="UP000635142"/>
    </source>
</evidence>
<evidence type="ECO:0000313" key="1">
    <source>
        <dbReference type="EMBL" id="MBD3664884.1"/>
    </source>
</evidence>
<dbReference type="Proteomes" id="UP000635142">
    <property type="component" value="Unassembled WGS sequence"/>
</dbReference>
<sequence>MISEPIVLILGSAPGVLACRDWPRAPFDQIVAINNAWAVRPDWDVLIHPEDFARDRMPGKISARQTVVKAGDYVPAQNRYGGFVFAGGTMAFTAAYWALDALRPRVLAFLGCDMVYAATGKTHFYGTGSADPLREDVTLRDLGAKSARLAMMAAAQGCQCVNLSDAAQTALLFPKAAVADLGRVQGVAVDRPSYDALRQAETALGYDTPDGRYWKREDQYDPAMLADIDARWRRLYAAACAKR</sequence>
<protein>
    <submittedName>
        <fullName evidence="1">Uncharacterized protein</fullName>
    </submittedName>
</protein>
<reference evidence="1" key="1">
    <citation type="submission" date="2020-08" db="EMBL/GenBank/DDBJ databases">
        <title>Sulfitobacter aestuariivivens sp. nov., isolated from a tidal flat.</title>
        <authorList>
            <person name="Park S."/>
            <person name="Yoon J.-H."/>
        </authorList>
    </citation>
    <scope>NUCLEOTIDE SEQUENCE</scope>
    <source>
        <strain evidence="1">TSTF-M16</strain>
    </source>
</reference>
<dbReference type="EMBL" id="JACTAG010000002">
    <property type="protein sequence ID" value="MBD3664884.1"/>
    <property type="molecule type" value="Genomic_DNA"/>
</dbReference>
<dbReference type="RefSeq" id="WP_191075895.1">
    <property type="nucleotide sequence ID" value="NZ_JACTAG010000002.1"/>
</dbReference>
<proteinExistence type="predicted"/>
<gene>
    <name evidence="1" type="ORF">H9Q16_13195</name>
</gene>
<organism evidence="1 2">
    <name type="scientific">Sulfitobacter aestuariivivens</name>
    <dbReference type="NCBI Taxonomy" id="2766981"/>
    <lineage>
        <taxon>Bacteria</taxon>
        <taxon>Pseudomonadati</taxon>
        <taxon>Pseudomonadota</taxon>
        <taxon>Alphaproteobacteria</taxon>
        <taxon>Rhodobacterales</taxon>
        <taxon>Roseobacteraceae</taxon>
        <taxon>Sulfitobacter</taxon>
    </lineage>
</organism>
<name>A0A927HFX5_9RHOB</name>
<accession>A0A927HFX5</accession>
<comment type="caution">
    <text evidence="1">The sequence shown here is derived from an EMBL/GenBank/DDBJ whole genome shotgun (WGS) entry which is preliminary data.</text>
</comment>
<dbReference type="AlphaFoldDB" id="A0A927HFX5"/>
<keyword evidence="2" id="KW-1185">Reference proteome</keyword>